<dbReference type="SUPFAM" id="SSF50156">
    <property type="entry name" value="PDZ domain-like"/>
    <property type="match status" value="1"/>
</dbReference>
<dbReference type="InterPro" id="IPR029045">
    <property type="entry name" value="ClpP/crotonase-like_dom_sf"/>
</dbReference>
<evidence type="ECO:0000313" key="9">
    <source>
        <dbReference type="Proteomes" id="UP001152173"/>
    </source>
</evidence>
<dbReference type="InterPro" id="IPR004447">
    <property type="entry name" value="Peptidase_S41A"/>
</dbReference>
<dbReference type="InterPro" id="IPR036365">
    <property type="entry name" value="PGBD-like_sf"/>
</dbReference>
<evidence type="ECO:0000256" key="6">
    <source>
        <dbReference type="SAM" id="Phobius"/>
    </source>
</evidence>
<evidence type="ECO:0000313" key="8">
    <source>
        <dbReference type="EMBL" id="MCZ8536606.1"/>
    </source>
</evidence>
<dbReference type="PANTHER" id="PTHR32060">
    <property type="entry name" value="TAIL-SPECIFIC PROTEASE"/>
    <property type="match status" value="1"/>
</dbReference>
<proteinExistence type="inferred from homology"/>
<keyword evidence="6" id="KW-0812">Transmembrane</keyword>
<dbReference type="SMART" id="SM00228">
    <property type="entry name" value="PDZ"/>
    <property type="match status" value="1"/>
</dbReference>
<dbReference type="PANTHER" id="PTHR32060:SF30">
    <property type="entry name" value="CARBOXY-TERMINAL PROCESSING PROTEASE CTPA"/>
    <property type="match status" value="1"/>
</dbReference>
<comment type="similarity">
    <text evidence="1 5">Belongs to the peptidase S41A family.</text>
</comment>
<dbReference type="Pfam" id="PF13180">
    <property type="entry name" value="PDZ_2"/>
    <property type="match status" value="1"/>
</dbReference>
<dbReference type="GO" id="GO:0006508">
    <property type="term" value="P:proteolysis"/>
    <property type="evidence" value="ECO:0007669"/>
    <property type="project" value="UniProtKB-KW"/>
</dbReference>
<dbReference type="Gene3D" id="2.30.42.10">
    <property type="match status" value="1"/>
</dbReference>
<keyword evidence="6" id="KW-0472">Membrane</keyword>
<dbReference type="GO" id="GO:0004175">
    <property type="term" value="F:endopeptidase activity"/>
    <property type="evidence" value="ECO:0007669"/>
    <property type="project" value="TreeGrafter"/>
</dbReference>
<dbReference type="SMART" id="SM00245">
    <property type="entry name" value="TSPc"/>
    <property type="match status" value="1"/>
</dbReference>
<feature type="domain" description="PDZ" evidence="7">
    <location>
        <begin position="85"/>
        <end position="154"/>
    </location>
</feature>
<dbReference type="Gene3D" id="3.90.226.10">
    <property type="entry name" value="2-enoyl-CoA Hydratase, Chain A, domain 1"/>
    <property type="match status" value="1"/>
</dbReference>
<sequence length="476" mass="53476">MRRSRVFLFGFLVILILLFLIFWAPFKKDKASEPFSHMSPIDQAYERILTSSVHPVEGEQLIEGALRGMAETLGDPYSKYMTKEEAKAHRESLADERVGIGLEIMENKGRFIVVTPMKESPAEKAGVKPYDEIVRVDGQRVEGKSLTDLLSVIKGKKGTNVSLTVFRETEDRHVEMKMTRSALQIQTVTSEKIDQDDSSIGYVSISMFGEKTAEEWEEQTRTLVKQGIDGLVIDVRGNPGGYLHSVEQVVGTMLKGGQIFAYMQDSKGVLEPLTVKSTKEDDYTKTMKRMPIVLLQNEGSASASEVLSGALKSNQRATIAGSKSFGKGTVQETWELTNGGEMKLSSHKWLTPSQQWIHGTGIEADFEVKASELYQLEPLPISGSYQVGDYHEDILYGQKFLKASGFKITRVDGYFDEDTARAVKAFKEQKKVNNEPKMDIVFYQTARETILTYKTSKKHDDQLQMSLGYLFHSIQK</sequence>
<dbReference type="SUPFAM" id="SSF52096">
    <property type="entry name" value="ClpP/crotonase"/>
    <property type="match status" value="1"/>
</dbReference>
<dbReference type="InterPro" id="IPR001478">
    <property type="entry name" value="PDZ"/>
</dbReference>
<dbReference type="InterPro" id="IPR036366">
    <property type="entry name" value="PGBDSf"/>
</dbReference>
<dbReference type="NCBIfam" id="TIGR00225">
    <property type="entry name" value="prc"/>
    <property type="match status" value="1"/>
</dbReference>
<dbReference type="Pfam" id="PF22694">
    <property type="entry name" value="CtpB_N-like"/>
    <property type="match status" value="1"/>
</dbReference>
<protein>
    <submittedName>
        <fullName evidence="8">S41 family peptidase</fullName>
    </submittedName>
</protein>
<reference evidence="8" key="1">
    <citation type="submission" date="2022-05" db="EMBL/GenBank/DDBJ databases">
        <authorList>
            <person name="Colautti A."/>
            <person name="Iacumin L."/>
        </authorList>
    </citation>
    <scope>NUCLEOTIDE SEQUENCE</scope>
    <source>
        <strain evidence="8">SK 55</strain>
    </source>
</reference>
<accession>A0A9X3LES1</accession>
<dbReference type="InterPro" id="IPR005151">
    <property type="entry name" value="Tail-specific_protease"/>
</dbReference>
<dbReference type="GO" id="GO:0030288">
    <property type="term" value="C:outer membrane-bounded periplasmic space"/>
    <property type="evidence" value="ECO:0007669"/>
    <property type="project" value="TreeGrafter"/>
</dbReference>
<dbReference type="EMBL" id="JAMKBJ010000003">
    <property type="protein sequence ID" value="MCZ8536606.1"/>
    <property type="molecule type" value="Genomic_DNA"/>
</dbReference>
<dbReference type="GO" id="GO:0007165">
    <property type="term" value="P:signal transduction"/>
    <property type="evidence" value="ECO:0007669"/>
    <property type="project" value="TreeGrafter"/>
</dbReference>
<comment type="caution">
    <text evidence="8">The sequence shown here is derived from an EMBL/GenBank/DDBJ whole genome shotgun (WGS) entry which is preliminary data.</text>
</comment>
<dbReference type="Pfam" id="PF01471">
    <property type="entry name" value="PG_binding_1"/>
    <property type="match status" value="1"/>
</dbReference>
<evidence type="ECO:0000256" key="2">
    <source>
        <dbReference type="ARBA" id="ARBA00022670"/>
    </source>
</evidence>
<dbReference type="Proteomes" id="UP001152173">
    <property type="component" value="Unassembled WGS sequence"/>
</dbReference>
<keyword evidence="6" id="KW-1133">Transmembrane helix</keyword>
<keyword evidence="3 5" id="KW-0378">Hydrolase</keyword>
<dbReference type="GO" id="GO:0008236">
    <property type="term" value="F:serine-type peptidase activity"/>
    <property type="evidence" value="ECO:0007669"/>
    <property type="project" value="UniProtKB-KW"/>
</dbReference>
<dbReference type="RefSeq" id="WP_269925704.1">
    <property type="nucleotide sequence ID" value="NZ_JAMKBJ010000003.1"/>
</dbReference>
<dbReference type="Pfam" id="PF03572">
    <property type="entry name" value="Peptidase_S41"/>
    <property type="match status" value="1"/>
</dbReference>
<dbReference type="InterPro" id="IPR036034">
    <property type="entry name" value="PDZ_sf"/>
</dbReference>
<dbReference type="FunFam" id="2.30.42.10:FF:000063">
    <property type="entry name" value="Peptidase, S41 family"/>
    <property type="match status" value="1"/>
</dbReference>
<dbReference type="Gene3D" id="1.10.101.10">
    <property type="entry name" value="PGBD-like superfamily/PGBD"/>
    <property type="match status" value="1"/>
</dbReference>
<gene>
    <name evidence="8" type="ORF">M9R32_05345</name>
</gene>
<dbReference type="InterPro" id="IPR055210">
    <property type="entry name" value="CtpA/B_N"/>
</dbReference>
<evidence type="ECO:0000259" key="7">
    <source>
        <dbReference type="PROSITE" id="PS50106"/>
    </source>
</evidence>
<dbReference type="Gene3D" id="3.30.750.44">
    <property type="match status" value="1"/>
</dbReference>
<dbReference type="InterPro" id="IPR002477">
    <property type="entry name" value="Peptidoglycan-bd-like"/>
</dbReference>
<keyword evidence="2 5" id="KW-0645">Protease</keyword>
<feature type="transmembrane region" description="Helical" evidence="6">
    <location>
        <begin position="7"/>
        <end position="26"/>
    </location>
</feature>
<keyword evidence="4 5" id="KW-0720">Serine protease</keyword>
<evidence type="ECO:0000256" key="5">
    <source>
        <dbReference type="RuleBase" id="RU004404"/>
    </source>
</evidence>
<evidence type="ECO:0000256" key="1">
    <source>
        <dbReference type="ARBA" id="ARBA00009179"/>
    </source>
</evidence>
<keyword evidence="9" id="KW-1185">Reference proteome</keyword>
<dbReference type="SUPFAM" id="SSF47090">
    <property type="entry name" value="PGBD-like"/>
    <property type="match status" value="1"/>
</dbReference>
<name>A0A9X3LES1_9BACL</name>
<dbReference type="CDD" id="cd07560">
    <property type="entry name" value="Peptidase_S41_CPP"/>
    <property type="match status" value="1"/>
</dbReference>
<dbReference type="AlphaFoldDB" id="A0A9X3LES1"/>
<evidence type="ECO:0000256" key="4">
    <source>
        <dbReference type="ARBA" id="ARBA00022825"/>
    </source>
</evidence>
<evidence type="ECO:0000256" key="3">
    <source>
        <dbReference type="ARBA" id="ARBA00022801"/>
    </source>
</evidence>
<organism evidence="8 9">
    <name type="scientific">Paenisporosarcina quisquiliarum</name>
    <dbReference type="NCBI Taxonomy" id="365346"/>
    <lineage>
        <taxon>Bacteria</taxon>
        <taxon>Bacillati</taxon>
        <taxon>Bacillota</taxon>
        <taxon>Bacilli</taxon>
        <taxon>Bacillales</taxon>
        <taxon>Caryophanaceae</taxon>
        <taxon>Paenisporosarcina</taxon>
    </lineage>
</organism>
<dbReference type="PROSITE" id="PS50106">
    <property type="entry name" value="PDZ"/>
    <property type="match status" value="1"/>
</dbReference>
<dbReference type="CDD" id="cd06782">
    <property type="entry name" value="cpPDZ_CPP-like"/>
    <property type="match status" value="1"/>
</dbReference>